<evidence type="ECO:0000256" key="7">
    <source>
        <dbReference type="ARBA" id="ARBA00023180"/>
    </source>
</evidence>
<accession>A0A8J4QSL9</accession>
<dbReference type="InterPro" id="IPR032675">
    <property type="entry name" value="LRR_dom_sf"/>
</dbReference>
<keyword evidence="5" id="KW-0472">Membrane</keyword>
<gene>
    <name evidence="8" type="ORF">CMV_017730</name>
</gene>
<organism evidence="8 9">
    <name type="scientific">Castanea mollissima</name>
    <name type="common">Chinese chestnut</name>
    <dbReference type="NCBI Taxonomy" id="60419"/>
    <lineage>
        <taxon>Eukaryota</taxon>
        <taxon>Viridiplantae</taxon>
        <taxon>Streptophyta</taxon>
        <taxon>Embryophyta</taxon>
        <taxon>Tracheophyta</taxon>
        <taxon>Spermatophyta</taxon>
        <taxon>Magnoliopsida</taxon>
        <taxon>eudicotyledons</taxon>
        <taxon>Gunneridae</taxon>
        <taxon>Pentapetalae</taxon>
        <taxon>rosids</taxon>
        <taxon>fabids</taxon>
        <taxon>Fagales</taxon>
        <taxon>Fagaceae</taxon>
        <taxon>Castanea</taxon>
    </lineage>
</organism>
<sequence length="60" mass="6826">HVIELDLSSCNLYGSINSNSSLFHLVHLQSLNLAFNNFNYSQIPSQALMVKFQFLFHGLI</sequence>
<evidence type="ECO:0000256" key="2">
    <source>
        <dbReference type="ARBA" id="ARBA00022692"/>
    </source>
</evidence>
<evidence type="ECO:0000256" key="4">
    <source>
        <dbReference type="ARBA" id="ARBA00022989"/>
    </source>
</evidence>
<evidence type="ECO:0000256" key="6">
    <source>
        <dbReference type="ARBA" id="ARBA00023170"/>
    </source>
</evidence>
<keyword evidence="6" id="KW-0675">Receptor</keyword>
<feature type="non-terminal residue" evidence="8">
    <location>
        <position position="1"/>
    </location>
</feature>
<name>A0A8J4QSL9_9ROSI</name>
<evidence type="ECO:0000313" key="9">
    <source>
        <dbReference type="Proteomes" id="UP000737018"/>
    </source>
</evidence>
<protein>
    <submittedName>
        <fullName evidence="8">Uncharacterized protein</fullName>
    </submittedName>
</protein>
<dbReference type="Pfam" id="PF00560">
    <property type="entry name" value="LRR_1"/>
    <property type="match status" value="2"/>
</dbReference>
<dbReference type="EMBL" id="JRKL02002881">
    <property type="protein sequence ID" value="KAF3957232.1"/>
    <property type="molecule type" value="Genomic_DNA"/>
</dbReference>
<dbReference type="GO" id="GO:0016020">
    <property type="term" value="C:membrane"/>
    <property type="evidence" value="ECO:0007669"/>
    <property type="project" value="UniProtKB-SubCell"/>
</dbReference>
<dbReference type="SUPFAM" id="SSF52058">
    <property type="entry name" value="L domain-like"/>
    <property type="match status" value="1"/>
</dbReference>
<keyword evidence="4" id="KW-1133">Transmembrane helix</keyword>
<comment type="caution">
    <text evidence="8">The sequence shown here is derived from an EMBL/GenBank/DDBJ whole genome shotgun (WGS) entry which is preliminary data.</text>
</comment>
<dbReference type="AlphaFoldDB" id="A0A8J4QSL9"/>
<keyword evidence="2" id="KW-0812">Transmembrane</keyword>
<dbReference type="InterPro" id="IPR001611">
    <property type="entry name" value="Leu-rich_rpt"/>
</dbReference>
<keyword evidence="7" id="KW-0325">Glycoprotein</keyword>
<dbReference type="Proteomes" id="UP000737018">
    <property type="component" value="Unassembled WGS sequence"/>
</dbReference>
<dbReference type="PANTHER" id="PTHR48061:SF12">
    <property type="entry name" value="DISEASE RESISTANCE LIKE PROTEIN"/>
    <property type="match status" value="1"/>
</dbReference>
<evidence type="ECO:0000256" key="5">
    <source>
        <dbReference type="ARBA" id="ARBA00023136"/>
    </source>
</evidence>
<proteinExistence type="predicted"/>
<dbReference type="OrthoDB" id="676979at2759"/>
<dbReference type="PANTHER" id="PTHR48061">
    <property type="entry name" value="LEUCINE-RICH REPEAT RECEPTOR PROTEIN KINASE EMS1-LIKE-RELATED"/>
    <property type="match status" value="1"/>
</dbReference>
<reference evidence="8" key="1">
    <citation type="submission" date="2020-03" db="EMBL/GenBank/DDBJ databases">
        <title>Castanea mollissima Vanexum genome sequencing.</title>
        <authorList>
            <person name="Staton M."/>
        </authorList>
    </citation>
    <scope>NUCLEOTIDE SEQUENCE</scope>
    <source>
        <tissue evidence="8">Leaf</tissue>
    </source>
</reference>
<keyword evidence="3" id="KW-0732">Signal</keyword>
<dbReference type="InterPro" id="IPR046956">
    <property type="entry name" value="RLP23-like"/>
</dbReference>
<evidence type="ECO:0000256" key="3">
    <source>
        <dbReference type="ARBA" id="ARBA00022729"/>
    </source>
</evidence>
<evidence type="ECO:0000256" key="1">
    <source>
        <dbReference type="ARBA" id="ARBA00004479"/>
    </source>
</evidence>
<keyword evidence="9" id="KW-1185">Reference proteome</keyword>
<dbReference type="Gene3D" id="3.80.10.10">
    <property type="entry name" value="Ribonuclease Inhibitor"/>
    <property type="match status" value="1"/>
</dbReference>
<comment type="subcellular location">
    <subcellularLocation>
        <location evidence="1">Membrane</location>
        <topology evidence="1">Single-pass type I membrane protein</topology>
    </subcellularLocation>
</comment>
<evidence type="ECO:0000313" key="8">
    <source>
        <dbReference type="EMBL" id="KAF3957232.1"/>
    </source>
</evidence>